<gene>
    <name evidence="2" type="ORF">EV186_104383</name>
</gene>
<proteinExistence type="predicted"/>
<keyword evidence="3" id="KW-1185">Reference proteome</keyword>
<evidence type="ECO:0000313" key="3">
    <source>
        <dbReference type="Proteomes" id="UP000295444"/>
    </source>
</evidence>
<comment type="caution">
    <text evidence="2">The sequence shown here is derived from an EMBL/GenBank/DDBJ whole genome shotgun (WGS) entry which is preliminary data.</text>
</comment>
<dbReference type="PANTHER" id="PTHR46865:SF2">
    <property type="entry name" value="MONOOXYGENASE"/>
    <property type="match status" value="1"/>
</dbReference>
<protein>
    <submittedName>
        <fullName evidence="2">2-polyprenyl-6-methoxyphenol hydroxylase-like FAD-dependent oxidoreductase</fullName>
    </submittedName>
</protein>
<dbReference type="PRINTS" id="PR00420">
    <property type="entry name" value="RNGMNOXGNASE"/>
</dbReference>
<dbReference type="InterPro" id="IPR002938">
    <property type="entry name" value="FAD-bd"/>
</dbReference>
<feature type="domain" description="FAD-binding" evidence="1">
    <location>
        <begin position="10"/>
        <end position="320"/>
    </location>
</feature>
<dbReference type="RefSeq" id="WP_133851751.1">
    <property type="nucleotide sequence ID" value="NZ_SNXZ01000004.1"/>
</dbReference>
<dbReference type="SUPFAM" id="SSF51905">
    <property type="entry name" value="FAD/NAD(P)-binding domain"/>
    <property type="match status" value="1"/>
</dbReference>
<dbReference type="EMBL" id="SNXZ01000004">
    <property type="protein sequence ID" value="TDP96396.1"/>
    <property type="molecule type" value="Genomic_DNA"/>
</dbReference>
<dbReference type="Gene3D" id="3.30.9.10">
    <property type="entry name" value="D-Amino Acid Oxidase, subunit A, domain 2"/>
    <property type="match status" value="1"/>
</dbReference>
<reference evidence="2 3" key="1">
    <citation type="submission" date="2019-03" db="EMBL/GenBank/DDBJ databases">
        <title>Genomic Encyclopedia of Type Strains, Phase IV (KMG-IV): sequencing the most valuable type-strain genomes for metagenomic binning, comparative biology and taxonomic classification.</title>
        <authorList>
            <person name="Goeker M."/>
        </authorList>
    </citation>
    <scope>NUCLEOTIDE SEQUENCE [LARGE SCALE GENOMIC DNA]</scope>
    <source>
        <strain evidence="2 3">DSM 45361</strain>
    </source>
</reference>
<dbReference type="GO" id="GO:0071949">
    <property type="term" value="F:FAD binding"/>
    <property type="evidence" value="ECO:0007669"/>
    <property type="project" value="InterPro"/>
</dbReference>
<evidence type="ECO:0000259" key="1">
    <source>
        <dbReference type="Pfam" id="PF01494"/>
    </source>
</evidence>
<dbReference type="AlphaFoldDB" id="A0A4R6SBK8"/>
<organism evidence="2 3">
    <name type="scientific">Labedaea rhizosphaerae</name>
    <dbReference type="NCBI Taxonomy" id="598644"/>
    <lineage>
        <taxon>Bacteria</taxon>
        <taxon>Bacillati</taxon>
        <taxon>Actinomycetota</taxon>
        <taxon>Actinomycetes</taxon>
        <taxon>Pseudonocardiales</taxon>
        <taxon>Pseudonocardiaceae</taxon>
        <taxon>Labedaea</taxon>
    </lineage>
</organism>
<dbReference type="PANTHER" id="PTHR46865">
    <property type="entry name" value="OXIDOREDUCTASE-RELATED"/>
    <property type="match status" value="1"/>
</dbReference>
<accession>A0A4R6SBK8</accession>
<evidence type="ECO:0000313" key="2">
    <source>
        <dbReference type="EMBL" id="TDP96396.1"/>
    </source>
</evidence>
<dbReference type="Gene3D" id="3.50.50.60">
    <property type="entry name" value="FAD/NAD(P)-binding domain"/>
    <property type="match status" value="1"/>
</dbReference>
<dbReference type="OrthoDB" id="3356051at2"/>
<dbReference type="Pfam" id="PF01494">
    <property type="entry name" value="FAD_binding_3"/>
    <property type="match status" value="1"/>
</dbReference>
<sequence length="397" mass="43677">MADRPLDGLRVLISGAGIAGPATAWWLAHHGAAVTVVEVAPALRTTGFAVDFRGETHFGVLEKMGVLDDLRAVQTGAGAMLFVDEQDKEIFLLPPEFAGGELEVMRRDLSRVFYEHTRDAVEYVFGDTISELTETPDAVLVDFALNGSREFDLVVGADGLHSVVRRLAMGDEAQFVKHLNYYIAGWDMPNEPGLGVDKTQVIYNEPGRMTNVMADQRRPDRRIALVIFASPRLEYDWHDVDEHKKLVTEGMSGAGWHTDKLLGALADADELYFDSISRVYLPHWSKGRVVLIGDAAYGVTLGGMGVGTSVVGAHILAGELVLSGGDHKVAFAAYEKLLRGYTDKWQRGSNPGEFMAPSTNFRLNARNWTMRRKIMRTLMIKASNALATNVKLPDYPA</sequence>
<name>A0A4R6SBK8_LABRH</name>
<dbReference type="Proteomes" id="UP000295444">
    <property type="component" value="Unassembled WGS sequence"/>
</dbReference>
<dbReference type="InterPro" id="IPR036188">
    <property type="entry name" value="FAD/NAD-bd_sf"/>
</dbReference>
<dbReference type="InterPro" id="IPR051704">
    <property type="entry name" value="FAD_aromatic-hydroxylase"/>
</dbReference>